<reference evidence="6" key="1">
    <citation type="journal article" date="2019" name="Int. J. Syst. Evol. Microbiol.">
        <title>The Global Catalogue of Microorganisms (GCM) 10K type strain sequencing project: providing services to taxonomists for standard genome sequencing and annotation.</title>
        <authorList>
            <consortium name="The Broad Institute Genomics Platform"/>
            <consortium name="The Broad Institute Genome Sequencing Center for Infectious Disease"/>
            <person name="Wu L."/>
            <person name="Ma J."/>
        </authorList>
    </citation>
    <scope>NUCLEOTIDE SEQUENCE [LARGE SCALE GENOMIC DNA]</scope>
    <source>
        <strain evidence="6">CECT 7184</strain>
    </source>
</reference>
<dbReference type="Gene3D" id="3.40.30.10">
    <property type="entry name" value="Glutaredoxin"/>
    <property type="match status" value="1"/>
</dbReference>
<keyword evidence="6" id="KW-1185">Reference proteome</keyword>
<sequence>MKKIFLLLTIALISFSTQAQEVKWMTFNDAIAAQKKNKKPIFMDVYTVWCGPCKMLDKNTFSDPKVAELINKKYNPVKFNAEGNEAITFADKKFANPSYDENRKNTRNAMHEFAGFLALRGYPTMVIIDANNKVSKSIVGYRSAEQLTAEL</sequence>
<organism evidence="5 6">
    <name type="scientific">Paenimyroides ceti</name>
    <dbReference type="NCBI Taxonomy" id="395087"/>
    <lineage>
        <taxon>Bacteria</taxon>
        <taxon>Pseudomonadati</taxon>
        <taxon>Bacteroidota</taxon>
        <taxon>Flavobacteriia</taxon>
        <taxon>Flavobacteriales</taxon>
        <taxon>Flavobacteriaceae</taxon>
        <taxon>Paenimyroides</taxon>
    </lineage>
</organism>
<evidence type="ECO:0000313" key="6">
    <source>
        <dbReference type="Proteomes" id="UP001242368"/>
    </source>
</evidence>
<proteinExistence type="predicted"/>
<gene>
    <name evidence="5" type="ORF">QW060_01435</name>
</gene>
<feature type="domain" description="Thioredoxin" evidence="4">
    <location>
        <begin position="6"/>
        <end position="151"/>
    </location>
</feature>
<dbReference type="PANTHER" id="PTHR15337">
    <property type="entry name" value="ANTERIOR GRADIENT PROTEIN-RELATED"/>
    <property type="match status" value="1"/>
</dbReference>
<evidence type="ECO:0000256" key="3">
    <source>
        <dbReference type="SAM" id="SignalP"/>
    </source>
</evidence>
<feature type="signal peptide" evidence="3">
    <location>
        <begin position="1"/>
        <end position="19"/>
    </location>
</feature>
<dbReference type="PROSITE" id="PS51352">
    <property type="entry name" value="THIOREDOXIN_2"/>
    <property type="match status" value="1"/>
</dbReference>
<dbReference type="InterPro" id="IPR013766">
    <property type="entry name" value="Thioredoxin_domain"/>
</dbReference>
<dbReference type="PROSITE" id="PS00194">
    <property type="entry name" value="THIOREDOXIN_1"/>
    <property type="match status" value="1"/>
</dbReference>
<dbReference type="InterPro" id="IPR017937">
    <property type="entry name" value="Thioredoxin_CS"/>
</dbReference>
<dbReference type="InterPro" id="IPR036249">
    <property type="entry name" value="Thioredoxin-like_sf"/>
</dbReference>
<evidence type="ECO:0000256" key="2">
    <source>
        <dbReference type="ARBA" id="ARBA00023284"/>
    </source>
</evidence>
<dbReference type="InterPro" id="IPR012336">
    <property type="entry name" value="Thioredoxin-like_fold"/>
</dbReference>
<evidence type="ECO:0000256" key="1">
    <source>
        <dbReference type="ARBA" id="ARBA00022729"/>
    </source>
</evidence>
<evidence type="ECO:0000259" key="4">
    <source>
        <dbReference type="PROSITE" id="PS51352"/>
    </source>
</evidence>
<comment type="caution">
    <text evidence="5">The sequence shown here is derived from an EMBL/GenBank/DDBJ whole genome shotgun (WGS) entry which is preliminary data.</text>
</comment>
<keyword evidence="1 3" id="KW-0732">Signal</keyword>
<keyword evidence="2" id="KW-0676">Redox-active center</keyword>
<dbReference type="EMBL" id="JAUFQU010000001">
    <property type="protein sequence ID" value="MDN3705785.1"/>
    <property type="molecule type" value="Genomic_DNA"/>
</dbReference>
<protein>
    <submittedName>
        <fullName evidence="5">Thioredoxin family protein</fullName>
    </submittedName>
</protein>
<dbReference type="RefSeq" id="WP_290361935.1">
    <property type="nucleotide sequence ID" value="NZ_JAUFQU010000001.1"/>
</dbReference>
<dbReference type="Proteomes" id="UP001242368">
    <property type="component" value="Unassembled WGS sequence"/>
</dbReference>
<dbReference type="Pfam" id="PF13098">
    <property type="entry name" value="Thioredoxin_2"/>
    <property type="match status" value="1"/>
</dbReference>
<dbReference type="SUPFAM" id="SSF52833">
    <property type="entry name" value="Thioredoxin-like"/>
    <property type="match status" value="1"/>
</dbReference>
<feature type="chain" id="PRO_5046509229" evidence="3">
    <location>
        <begin position="20"/>
        <end position="151"/>
    </location>
</feature>
<dbReference type="PANTHER" id="PTHR15337:SF11">
    <property type="entry name" value="THIOREDOXIN DOMAIN-CONTAINING PROTEIN"/>
    <property type="match status" value="1"/>
</dbReference>
<evidence type="ECO:0000313" key="5">
    <source>
        <dbReference type="EMBL" id="MDN3705785.1"/>
    </source>
</evidence>
<dbReference type="InterPro" id="IPR051099">
    <property type="entry name" value="AGR/TXD"/>
</dbReference>
<name>A0ABT8CNA5_9FLAO</name>
<accession>A0ABT8CNA5</accession>